<feature type="binding site" evidence="14">
    <location>
        <position position="117"/>
    </location>
    <ligand>
        <name>ATP</name>
        <dbReference type="ChEBI" id="CHEBI:30616"/>
    </ligand>
</feature>
<evidence type="ECO:0000256" key="9">
    <source>
        <dbReference type="ARBA" id="ARBA00022741"/>
    </source>
</evidence>
<reference evidence="16 17" key="1">
    <citation type="journal article" date="2017" name="Int. J. Syst. Evol. Microbiol.">
        <title>Erythrobacter aquimixticola sp. nov., isolated from the junction between the ocean and a freshwater spring.</title>
        <authorList>
            <person name="Park S."/>
            <person name="Jung Y.T."/>
            <person name="Choi S.J."/>
            <person name="Yoon J.H."/>
        </authorList>
    </citation>
    <scope>NUCLEOTIDE SEQUENCE [LARGE SCALE GENOMIC DNA]</scope>
    <source>
        <strain evidence="16 17">JSSK-14</strain>
    </source>
</reference>
<evidence type="ECO:0000259" key="15">
    <source>
        <dbReference type="PROSITE" id="PS51163"/>
    </source>
</evidence>
<feature type="binding site" evidence="14">
    <location>
        <position position="143"/>
    </location>
    <ligand>
        <name>ATP</name>
        <dbReference type="ChEBI" id="CHEBI:30616"/>
    </ligand>
</feature>
<dbReference type="PANTHER" id="PTHR17490:SF16">
    <property type="entry name" value="THREONYLCARBAMOYL-AMP SYNTHASE"/>
    <property type="match status" value="1"/>
</dbReference>
<evidence type="ECO:0000256" key="6">
    <source>
        <dbReference type="ARBA" id="ARBA00022679"/>
    </source>
</evidence>
<dbReference type="InterPro" id="IPR006070">
    <property type="entry name" value="Sua5-like_dom"/>
</dbReference>
<comment type="function">
    <text evidence="13">Required for the formation of a threonylcarbamoyl group on adenosine at position 37 (t(6)A37) in tRNAs that read codons beginning with adenine.</text>
</comment>
<dbReference type="GO" id="GO:0000049">
    <property type="term" value="F:tRNA binding"/>
    <property type="evidence" value="ECO:0007669"/>
    <property type="project" value="TreeGrafter"/>
</dbReference>
<comment type="caution">
    <text evidence="16">The sequence shown here is derived from an EMBL/GenBank/DDBJ whole genome shotgun (WGS) entry which is preliminary data.</text>
</comment>
<dbReference type="Proteomes" id="UP000285232">
    <property type="component" value="Unassembled WGS sequence"/>
</dbReference>
<evidence type="ECO:0000256" key="2">
    <source>
        <dbReference type="ARBA" id="ARBA00007663"/>
    </source>
</evidence>
<feature type="binding site" evidence="14">
    <location>
        <position position="61"/>
    </location>
    <ligand>
        <name>ATP</name>
        <dbReference type="ChEBI" id="CHEBI:30616"/>
    </ligand>
</feature>
<evidence type="ECO:0000256" key="13">
    <source>
        <dbReference type="PIRNR" id="PIRNR004930"/>
    </source>
</evidence>
<dbReference type="Gene3D" id="3.40.50.11030">
    <property type="entry name" value="Threonylcarbamoyl-AMP synthase, C-terminal domain"/>
    <property type="match status" value="1"/>
</dbReference>
<dbReference type="SUPFAM" id="SSF55821">
    <property type="entry name" value="YrdC/RibB"/>
    <property type="match status" value="1"/>
</dbReference>
<dbReference type="AlphaFoldDB" id="A0A419RUX6"/>
<comment type="similarity">
    <text evidence="2 13">Belongs to the SUA5 family.</text>
</comment>
<evidence type="ECO:0000256" key="5">
    <source>
        <dbReference type="ARBA" id="ARBA00022490"/>
    </source>
</evidence>
<keyword evidence="9 13" id="KW-0547">Nucleotide-binding</keyword>
<feature type="binding site" evidence="14">
    <location>
        <position position="141"/>
    </location>
    <ligand>
        <name>L-threonine</name>
        <dbReference type="ChEBI" id="CHEBI:57926"/>
    </ligand>
</feature>
<dbReference type="NCBIfam" id="TIGR00057">
    <property type="entry name" value="L-threonylcarbamoyladenylate synthase"/>
    <property type="match status" value="1"/>
</dbReference>
<feature type="binding site" evidence="14">
    <location>
        <position position="57"/>
    </location>
    <ligand>
        <name>ATP</name>
        <dbReference type="ChEBI" id="CHEBI:30616"/>
    </ligand>
</feature>
<evidence type="ECO:0000256" key="10">
    <source>
        <dbReference type="ARBA" id="ARBA00022840"/>
    </source>
</evidence>
<evidence type="ECO:0000256" key="8">
    <source>
        <dbReference type="ARBA" id="ARBA00022695"/>
    </source>
</evidence>
<dbReference type="PANTHER" id="PTHR17490">
    <property type="entry name" value="SUA5"/>
    <property type="match status" value="1"/>
</dbReference>
<dbReference type="Pfam" id="PF01300">
    <property type="entry name" value="Sua5_yciO_yrdC"/>
    <property type="match status" value="1"/>
</dbReference>
<feature type="binding site" evidence="14">
    <location>
        <position position="121"/>
    </location>
    <ligand>
        <name>L-threonine</name>
        <dbReference type="ChEBI" id="CHEBI:57926"/>
    </ligand>
</feature>
<feature type="binding site" evidence="14">
    <location>
        <position position="34"/>
    </location>
    <ligand>
        <name>L-threonine</name>
        <dbReference type="ChEBI" id="CHEBI:57926"/>
    </ligand>
</feature>
<keyword evidence="10 13" id="KW-0067">ATP-binding</keyword>
<keyword evidence="7 13" id="KW-0819">tRNA processing</keyword>
<dbReference type="InterPro" id="IPR017945">
    <property type="entry name" value="DHBP_synth_RibB-like_a/b_dom"/>
</dbReference>
<dbReference type="GO" id="GO:0003725">
    <property type="term" value="F:double-stranded RNA binding"/>
    <property type="evidence" value="ECO:0007669"/>
    <property type="project" value="UniProtKB-UniRule"/>
</dbReference>
<protein>
    <recommendedName>
        <fullName evidence="4 13">Threonylcarbamoyl-AMP synthase</fullName>
        <shortName evidence="13">TC-AMP synthase</shortName>
        <ecNumber evidence="3 13">2.7.7.87</ecNumber>
    </recommendedName>
    <alternativeName>
        <fullName evidence="11 13">L-threonylcarbamoyladenylate synthase</fullName>
    </alternativeName>
</protein>
<evidence type="ECO:0000256" key="7">
    <source>
        <dbReference type="ARBA" id="ARBA00022694"/>
    </source>
</evidence>
<gene>
    <name evidence="16" type="ORF">D6201_09635</name>
</gene>
<dbReference type="InterPro" id="IPR038385">
    <property type="entry name" value="Sua5/YwlC_C"/>
</dbReference>
<evidence type="ECO:0000256" key="1">
    <source>
        <dbReference type="ARBA" id="ARBA00004496"/>
    </source>
</evidence>
<dbReference type="PROSITE" id="PS51163">
    <property type="entry name" value="YRDC"/>
    <property type="match status" value="1"/>
</dbReference>
<accession>A0A419RUX6</accession>
<organism evidence="16 17">
    <name type="scientific">Aurantiacibacter aquimixticola</name>
    <dbReference type="NCBI Taxonomy" id="1958945"/>
    <lineage>
        <taxon>Bacteria</taxon>
        <taxon>Pseudomonadati</taxon>
        <taxon>Pseudomonadota</taxon>
        <taxon>Alphaproteobacteria</taxon>
        <taxon>Sphingomonadales</taxon>
        <taxon>Erythrobacteraceae</taxon>
        <taxon>Aurantiacibacter</taxon>
    </lineage>
</organism>
<dbReference type="InterPro" id="IPR010923">
    <property type="entry name" value="T(6)A37_SUA5"/>
</dbReference>
<dbReference type="OrthoDB" id="9814580at2"/>
<keyword evidence="6 13" id="KW-0808">Transferase</keyword>
<dbReference type="InterPro" id="IPR005145">
    <property type="entry name" value="Sua5_C"/>
</dbReference>
<feature type="binding site" evidence="14">
    <location>
        <position position="181"/>
    </location>
    <ligand>
        <name>L-threonine</name>
        <dbReference type="ChEBI" id="CHEBI:57926"/>
    </ligand>
</feature>
<dbReference type="GO" id="GO:0008033">
    <property type="term" value="P:tRNA processing"/>
    <property type="evidence" value="ECO:0007669"/>
    <property type="project" value="UniProtKB-KW"/>
</dbReference>
<dbReference type="GO" id="GO:0005524">
    <property type="term" value="F:ATP binding"/>
    <property type="evidence" value="ECO:0007669"/>
    <property type="project" value="UniProtKB-UniRule"/>
</dbReference>
<evidence type="ECO:0000256" key="4">
    <source>
        <dbReference type="ARBA" id="ARBA00015492"/>
    </source>
</evidence>
<dbReference type="GO" id="GO:0005737">
    <property type="term" value="C:cytoplasm"/>
    <property type="evidence" value="ECO:0007669"/>
    <property type="project" value="UniProtKB-SubCell"/>
</dbReference>
<evidence type="ECO:0000313" key="17">
    <source>
        <dbReference type="Proteomes" id="UP000285232"/>
    </source>
</evidence>
<dbReference type="RefSeq" id="WP_120048596.1">
    <property type="nucleotide sequence ID" value="NZ_RAHX01000001.1"/>
</dbReference>
<feature type="binding site" evidence="14">
    <location>
        <position position="151"/>
    </location>
    <ligand>
        <name>ATP</name>
        <dbReference type="ChEBI" id="CHEBI:30616"/>
    </ligand>
</feature>
<evidence type="ECO:0000256" key="14">
    <source>
        <dbReference type="PIRSR" id="PIRSR004930-1"/>
    </source>
</evidence>
<dbReference type="GO" id="GO:0061710">
    <property type="term" value="F:L-threonylcarbamoyladenylate synthase"/>
    <property type="evidence" value="ECO:0007669"/>
    <property type="project" value="UniProtKB-EC"/>
</dbReference>
<evidence type="ECO:0000256" key="3">
    <source>
        <dbReference type="ARBA" id="ARBA00012584"/>
    </source>
</evidence>
<comment type="catalytic activity">
    <reaction evidence="12 13">
        <text>L-threonine + hydrogencarbonate + ATP = L-threonylcarbamoyladenylate + diphosphate + H2O</text>
        <dbReference type="Rhea" id="RHEA:36407"/>
        <dbReference type="ChEBI" id="CHEBI:15377"/>
        <dbReference type="ChEBI" id="CHEBI:17544"/>
        <dbReference type="ChEBI" id="CHEBI:30616"/>
        <dbReference type="ChEBI" id="CHEBI:33019"/>
        <dbReference type="ChEBI" id="CHEBI:57926"/>
        <dbReference type="ChEBI" id="CHEBI:73682"/>
        <dbReference type="EC" id="2.7.7.87"/>
    </reaction>
</comment>
<dbReference type="EMBL" id="RAHX01000001">
    <property type="protein sequence ID" value="RJY09585.1"/>
    <property type="molecule type" value="Genomic_DNA"/>
</dbReference>
<feature type="binding site" evidence="14">
    <location>
        <position position="66"/>
    </location>
    <ligand>
        <name>L-threonine</name>
        <dbReference type="ChEBI" id="CHEBI:57926"/>
    </ligand>
</feature>
<comment type="subcellular location">
    <subcellularLocation>
        <location evidence="1 13">Cytoplasm</location>
    </subcellularLocation>
</comment>
<keyword evidence="5 13" id="KW-0963">Cytoplasm</keyword>
<dbReference type="Gene3D" id="3.90.870.10">
    <property type="entry name" value="DHBP synthase"/>
    <property type="match status" value="1"/>
</dbReference>
<dbReference type="GO" id="GO:0006450">
    <property type="term" value="P:regulation of translational fidelity"/>
    <property type="evidence" value="ECO:0007669"/>
    <property type="project" value="TreeGrafter"/>
</dbReference>
<dbReference type="InterPro" id="IPR050156">
    <property type="entry name" value="TC-AMP_synthase_SUA5"/>
</dbReference>
<feature type="domain" description="YrdC-like" evidence="15">
    <location>
        <begin position="12"/>
        <end position="200"/>
    </location>
</feature>
<name>A0A419RUX6_9SPHN</name>
<dbReference type="PIRSF" id="PIRSF004930">
    <property type="entry name" value="Tln_factor_SUA5"/>
    <property type="match status" value="1"/>
</dbReference>
<evidence type="ECO:0000256" key="12">
    <source>
        <dbReference type="ARBA" id="ARBA00048366"/>
    </source>
</evidence>
<proteinExistence type="inferred from homology"/>
<keyword evidence="8 13" id="KW-0548">Nucleotidyltransferase</keyword>
<sequence>MMDVPRVLQPDAEGIALAARLLGEGSLVALPTETVYGLAARADDADAVASIYRLKGRPDFNPLIVHVASHEMAERLAHFDARARALAKRFWPGPLTLVLPLRKDAALAKAVTAALPTVALRMPEHPVARQVLKAANMPVAAPSANRSNRLSPTRAEHVSASFGEDAPPVLDGGACRDGVESSIVALRADGTWEFLRPGPIDVEVLTKELGPQEKSRGATVEAPGQLATHYSPGKPLRLDVLDPASDEYMIGFGDVAGETSLSPGGDLAQAAARLYECLHIAAASARPRIAVAPIPSGGIGQAIDDRLRRAAADQSSLS</sequence>
<feature type="binding site" evidence="14">
    <location>
        <position position="196"/>
    </location>
    <ligand>
        <name>ATP</name>
        <dbReference type="ChEBI" id="CHEBI:30616"/>
    </ligand>
</feature>
<dbReference type="Pfam" id="PF03481">
    <property type="entry name" value="Sua5_C"/>
    <property type="match status" value="1"/>
</dbReference>
<keyword evidence="17" id="KW-1185">Reference proteome</keyword>
<evidence type="ECO:0000313" key="16">
    <source>
        <dbReference type="EMBL" id="RJY09585.1"/>
    </source>
</evidence>
<dbReference type="EC" id="2.7.7.87" evidence="3 13"/>
<feature type="binding site" evidence="14">
    <location>
        <position position="230"/>
    </location>
    <ligand>
        <name>ATP</name>
        <dbReference type="ChEBI" id="CHEBI:30616"/>
    </ligand>
</feature>
<evidence type="ECO:0000256" key="11">
    <source>
        <dbReference type="ARBA" id="ARBA00029774"/>
    </source>
</evidence>